<feature type="compositionally biased region" description="Low complexity" evidence="1">
    <location>
        <begin position="230"/>
        <end position="256"/>
    </location>
</feature>
<dbReference type="EMBL" id="JACMRX010000003">
    <property type="protein sequence ID" value="KAF7992921.1"/>
    <property type="molecule type" value="Genomic_DNA"/>
</dbReference>
<dbReference type="OrthoDB" id="8192658at2759"/>
<keyword evidence="3" id="KW-1185">Reference proteome</keyword>
<accession>A0A834XUC9</accession>
<evidence type="ECO:0000256" key="1">
    <source>
        <dbReference type="SAM" id="MobiDB-lite"/>
    </source>
</evidence>
<organism evidence="2 3">
    <name type="scientific">Aphidius gifuensis</name>
    <name type="common">Parasitoid wasp</name>
    <dbReference type="NCBI Taxonomy" id="684658"/>
    <lineage>
        <taxon>Eukaryota</taxon>
        <taxon>Metazoa</taxon>
        <taxon>Ecdysozoa</taxon>
        <taxon>Arthropoda</taxon>
        <taxon>Hexapoda</taxon>
        <taxon>Insecta</taxon>
        <taxon>Pterygota</taxon>
        <taxon>Neoptera</taxon>
        <taxon>Endopterygota</taxon>
        <taxon>Hymenoptera</taxon>
        <taxon>Apocrita</taxon>
        <taxon>Ichneumonoidea</taxon>
        <taxon>Braconidae</taxon>
        <taxon>Aphidiinae</taxon>
        <taxon>Aphidius</taxon>
    </lineage>
</organism>
<feature type="compositionally biased region" description="Polar residues" evidence="1">
    <location>
        <begin position="220"/>
        <end position="229"/>
    </location>
</feature>
<feature type="compositionally biased region" description="Acidic residues" evidence="1">
    <location>
        <begin position="113"/>
        <end position="125"/>
    </location>
</feature>
<feature type="region of interest" description="Disordered" evidence="1">
    <location>
        <begin position="218"/>
        <end position="268"/>
    </location>
</feature>
<sequence>MFLENNTPVKSADNSETSSIKYGVNNISILEEDLALSSSTIASLQRIEKTSENESTQYKLTIEENEEKKTQYKLTNKVVYLNEETMDCCYPEKINKEKIIKSVIEQASSPEMFDSDDDDDDNVDDNNDKANNRRSTFNRILSKQFNKETTPPYKPSQEEMILKSDNYLMTKINKYLSGVPPPPRHTICQKDCNDFLTLIKENHRFFWINNPFMTDDKTTNEISDNNELNLSSSSSPPPSSSLSSTAAATTTTTTTTDSNKDNNIKAKNNEIINKPASLRNLTNAFDECDVSSSSISNIKINSNDNIDNNINYHTNSETTSLPPATSYIESPLNDNNNIKRVKFDIPQNENLAIFKTIDVINAKDLPWSLAYGHKAPGIHYNRNKYIEDFENLTINLYERYVGNETQSTCTSWFNKNPPNSVKKRGVLCKRNIGQSPGKRLSHLARRRRTFSSANLQGMSDKRQIVLNIKKLTNKKGKSPRNSAKKKLIRRLSIDNKSSPRKTKLEISKRALFQSPPTKTTTITTTTTTATTERPGPSQINQKIKRTLFKSPVKIDDNDNLSKKRKSCDELDGPKLKWSKSLSFDNFDQKNNSWNDRYSMNSVNIKTQSVSQPVTTEMSDTNRKKLLWAVSQALRLRGITMTHPKFKLYATQIAKKVKNSMPELENLNIPRKPGSTTDRMLKYAKRQVILTVEPATQT</sequence>
<evidence type="ECO:0000313" key="3">
    <source>
        <dbReference type="Proteomes" id="UP000639338"/>
    </source>
</evidence>
<name>A0A834XUC9_APHGI</name>
<dbReference type="AlphaFoldDB" id="A0A834XUC9"/>
<proteinExistence type="predicted"/>
<feature type="region of interest" description="Disordered" evidence="1">
    <location>
        <begin position="508"/>
        <end position="540"/>
    </location>
</feature>
<comment type="caution">
    <text evidence="2">The sequence shown here is derived from an EMBL/GenBank/DDBJ whole genome shotgun (WGS) entry which is preliminary data.</text>
</comment>
<gene>
    <name evidence="2" type="ORF">HCN44_005702</name>
</gene>
<reference evidence="2 3" key="1">
    <citation type="submission" date="2020-08" db="EMBL/GenBank/DDBJ databases">
        <title>Aphidius gifuensis genome sequencing and assembly.</title>
        <authorList>
            <person name="Du Z."/>
        </authorList>
    </citation>
    <scope>NUCLEOTIDE SEQUENCE [LARGE SCALE GENOMIC DNA]</scope>
    <source>
        <strain evidence="2">YNYX2018</strain>
        <tissue evidence="2">Adults</tissue>
    </source>
</reference>
<feature type="region of interest" description="Disordered" evidence="1">
    <location>
        <begin position="110"/>
        <end position="134"/>
    </location>
</feature>
<feature type="compositionally biased region" description="Low complexity" evidence="1">
    <location>
        <begin position="517"/>
        <end position="531"/>
    </location>
</feature>
<protein>
    <submittedName>
        <fullName evidence="2">Uncharacterized protein</fullName>
    </submittedName>
</protein>
<dbReference type="Proteomes" id="UP000639338">
    <property type="component" value="Unassembled WGS sequence"/>
</dbReference>
<feature type="compositionally biased region" description="Basic and acidic residues" evidence="1">
    <location>
        <begin position="258"/>
        <end position="268"/>
    </location>
</feature>
<evidence type="ECO:0000313" key="2">
    <source>
        <dbReference type="EMBL" id="KAF7992921.1"/>
    </source>
</evidence>